<dbReference type="InParanoid" id="A0C5I7"/>
<dbReference type="InterPro" id="IPR027417">
    <property type="entry name" value="P-loop_NTPase"/>
</dbReference>
<dbReference type="eggNOG" id="KOG0780">
    <property type="taxonomic scope" value="Eukaryota"/>
</dbReference>
<dbReference type="AlphaFoldDB" id="A0C5I7"/>
<evidence type="ECO:0000256" key="5">
    <source>
        <dbReference type="ARBA" id="ARBA00022801"/>
    </source>
</evidence>
<evidence type="ECO:0000256" key="3">
    <source>
        <dbReference type="ARBA" id="ARBA00022490"/>
    </source>
</evidence>
<reference evidence="13 14" key="1">
    <citation type="journal article" date="2006" name="Nature">
        <title>Global trends of whole-genome duplications revealed by the ciliate Paramecium tetraurelia.</title>
        <authorList>
            <consortium name="Genoscope"/>
            <person name="Aury J.-M."/>
            <person name="Jaillon O."/>
            <person name="Duret L."/>
            <person name="Noel B."/>
            <person name="Jubin C."/>
            <person name="Porcel B.M."/>
            <person name="Segurens B."/>
            <person name="Daubin V."/>
            <person name="Anthouard V."/>
            <person name="Aiach N."/>
            <person name="Arnaiz O."/>
            <person name="Billaut A."/>
            <person name="Beisson J."/>
            <person name="Blanc I."/>
            <person name="Bouhouche K."/>
            <person name="Camara F."/>
            <person name="Duharcourt S."/>
            <person name="Guigo R."/>
            <person name="Gogendeau D."/>
            <person name="Katinka M."/>
            <person name="Keller A.-M."/>
            <person name="Kissmehl R."/>
            <person name="Klotz C."/>
            <person name="Koll F."/>
            <person name="Le Moue A."/>
            <person name="Lepere C."/>
            <person name="Malinsky S."/>
            <person name="Nowacki M."/>
            <person name="Nowak J.K."/>
            <person name="Plattner H."/>
            <person name="Poulain J."/>
            <person name="Ruiz F."/>
            <person name="Serrano V."/>
            <person name="Zagulski M."/>
            <person name="Dessen P."/>
            <person name="Betermier M."/>
            <person name="Weissenbach J."/>
            <person name="Scarpelli C."/>
            <person name="Schachter V."/>
            <person name="Sperling L."/>
            <person name="Meyer E."/>
            <person name="Cohen J."/>
            <person name="Wincker P."/>
        </authorList>
    </citation>
    <scope>NUCLEOTIDE SEQUENCE [LARGE SCALE GENOMIC DNA]</scope>
    <source>
        <strain evidence="13 14">Stock d4-2</strain>
    </source>
</reference>
<dbReference type="RefSeq" id="XP_001433451.1">
    <property type="nucleotide sequence ID" value="XM_001433414.1"/>
</dbReference>
<evidence type="ECO:0000256" key="7">
    <source>
        <dbReference type="ARBA" id="ARBA00023134"/>
    </source>
</evidence>
<dbReference type="SUPFAM" id="SSF52540">
    <property type="entry name" value="P-loop containing nucleoside triphosphate hydrolases"/>
    <property type="match status" value="1"/>
</dbReference>
<sequence>MVLTELGQSIKGVLNKLNQPQQINEVVVDQILNEISIALQKTDVNESLIQELRENIRLEFKLHLLEFINLQRLLQKSIIEELTKLLQNDIMSFQPKKGQPNVMMLIGLKGSGKTSTCFKYAYYFQKRGWKVGIICAGSSQLQEIDWVKQQAKKIKVLFYGSYFESDPVNATQDGVQIFKKEGIDIILIDTVGKYEKETDLCKEMKQMEYMIQPDNIIFVMDSSIGQICQDQVFVFKSAFNQGSIIITKVDRHSKGGGAISAVVATNTPIDFICNGEGHEDLLEFQSSQFISKLLGFEDLKGLLNKLNSFVSIGPKEKQFTLRDLESEVKKLLKFGSINYFFSKCLMGIPSINVNEKEQTQQMKRYLYILNSMTSKELDGQVSVVVTLSNSRIIRIAKGSGTTIEQVNNLLKIYKSFIKTSHTPPKHNFKELSIIEQ</sequence>
<evidence type="ECO:0000259" key="12">
    <source>
        <dbReference type="SMART" id="SM00962"/>
    </source>
</evidence>
<dbReference type="GO" id="GO:0008312">
    <property type="term" value="F:7S RNA binding"/>
    <property type="evidence" value="ECO:0000318"/>
    <property type="project" value="GO_Central"/>
</dbReference>
<evidence type="ECO:0000256" key="11">
    <source>
        <dbReference type="ARBA" id="ARBA00048157"/>
    </source>
</evidence>
<dbReference type="SMART" id="SM00962">
    <property type="entry name" value="SRP54"/>
    <property type="match status" value="1"/>
</dbReference>
<dbReference type="InterPro" id="IPR013822">
    <property type="entry name" value="Signal_recog_particl_SRP54_hlx"/>
</dbReference>
<dbReference type="KEGG" id="ptm:GSPATT00006553001"/>
<dbReference type="PANTHER" id="PTHR11564:SF5">
    <property type="entry name" value="SIGNAL RECOGNITION PARTICLE SUBUNIT SRP54"/>
    <property type="match status" value="1"/>
</dbReference>
<dbReference type="InterPro" id="IPR042101">
    <property type="entry name" value="SRP54_N_sf"/>
</dbReference>
<dbReference type="HOGENOM" id="CLU_009301_6_0_1"/>
<dbReference type="GO" id="GO:0005525">
    <property type="term" value="F:GTP binding"/>
    <property type="evidence" value="ECO:0007669"/>
    <property type="project" value="UniProtKB-KW"/>
</dbReference>
<dbReference type="EC" id="3.6.5.4" evidence="10"/>
<feature type="domain" description="SRP54-type proteins GTP-binding" evidence="12">
    <location>
        <begin position="100"/>
        <end position="295"/>
    </location>
</feature>
<dbReference type="GO" id="GO:0003924">
    <property type="term" value="F:GTPase activity"/>
    <property type="evidence" value="ECO:0007669"/>
    <property type="project" value="InterPro"/>
</dbReference>
<dbReference type="Pfam" id="PF00448">
    <property type="entry name" value="SRP54"/>
    <property type="match status" value="1"/>
</dbReference>
<keyword evidence="7" id="KW-0342">GTP-binding</keyword>
<dbReference type="PANTHER" id="PTHR11564">
    <property type="entry name" value="SIGNAL RECOGNITION PARTICLE 54K PROTEIN SRP54"/>
    <property type="match status" value="1"/>
</dbReference>
<accession>A0C5I7</accession>
<evidence type="ECO:0000313" key="14">
    <source>
        <dbReference type="Proteomes" id="UP000000600"/>
    </source>
</evidence>
<dbReference type="EMBL" id="CT868041">
    <property type="protein sequence ID" value="CAK66054.1"/>
    <property type="molecule type" value="Genomic_DNA"/>
</dbReference>
<dbReference type="Gene3D" id="3.40.50.300">
    <property type="entry name" value="P-loop containing nucleotide triphosphate hydrolases"/>
    <property type="match status" value="1"/>
</dbReference>
<keyword evidence="14" id="KW-1185">Reference proteome</keyword>
<dbReference type="GO" id="GO:0030942">
    <property type="term" value="F:endoplasmic reticulum signal peptide binding"/>
    <property type="evidence" value="ECO:0000318"/>
    <property type="project" value="GO_Central"/>
</dbReference>
<dbReference type="InterPro" id="IPR022941">
    <property type="entry name" value="SRP54"/>
</dbReference>
<dbReference type="GO" id="GO:0005829">
    <property type="term" value="C:cytosol"/>
    <property type="evidence" value="ECO:0000318"/>
    <property type="project" value="GO_Central"/>
</dbReference>
<dbReference type="InterPro" id="IPR004125">
    <property type="entry name" value="Signal_recog_particle_SRP54_M"/>
</dbReference>
<evidence type="ECO:0000256" key="10">
    <source>
        <dbReference type="ARBA" id="ARBA00035672"/>
    </source>
</evidence>
<comment type="similarity">
    <text evidence="2">Belongs to the GTP-binding SRP family. SRP54 subfamily.</text>
</comment>
<evidence type="ECO:0000313" key="13">
    <source>
        <dbReference type="EMBL" id="CAK66054.1"/>
    </source>
</evidence>
<dbReference type="SUPFAM" id="SSF47364">
    <property type="entry name" value="Domain of the SRP/SRP receptor G-proteins"/>
    <property type="match status" value="1"/>
</dbReference>
<name>A0C5I7_PARTE</name>
<comment type="subcellular location">
    <subcellularLocation>
        <location evidence="1">Cytoplasm</location>
    </subcellularLocation>
</comment>
<keyword evidence="4" id="KW-0547">Nucleotide-binding</keyword>
<dbReference type="InterPro" id="IPR000897">
    <property type="entry name" value="SRP54_GTPase_dom"/>
</dbReference>
<dbReference type="STRING" id="5888.A0C5I7"/>
<evidence type="ECO:0000256" key="8">
    <source>
        <dbReference type="ARBA" id="ARBA00023135"/>
    </source>
</evidence>
<gene>
    <name evidence="13" type="ORF">GSPATT00006553001</name>
</gene>
<dbReference type="GO" id="GO:0005786">
    <property type="term" value="C:signal recognition particle, endoplasmic reticulum targeting"/>
    <property type="evidence" value="ECO:0000318"/>
    <property type="project" value="GO_Central"/>
</dbReference>
<keyword evidence="8" id="KW-0733">Signal recognition particle</keyword>
<protein>
    <recommendedName>
        <fullName evidence="10">signal-recognition-particle GTPase</fullName>
        <ecNumber evidence="10">3.6.5.4</ecNumber>
    </recommendedName>
</protein>
<keyword evidence="5" id="KW-0378">Hydrolase</keyword>
<dbReference type="Pfam" id="PF02978">
    <property type="entry name" value="SRP_SPB"/>
    <property type="match status" value="1"/>
</dbReference>
<dbReference type="Pfam" id="PF02881">
    <property type="entry name" value="SRP54_N"/>
    <property type="match status" value="1"/>
</dbReference>
<keyword evidence="9" id="KW-0687">Ribonucleoprotein</keyword>
<dbReference type="InterPro" id="IPR036891">
    <property type="entry name" value="Signal_recog_part_SRP54_M_sf"/>
</dbReference>
<dbReference type="InterPro" id="IPR036225">
    <property type="entry name" value="SRP/SRP_N"/>
</dbReference>
<keyword evidence="3" id="KW-0963">Cytoplasm</keyword>
<dbReference type="Gene3D" id="1.10.260.30">
    <property type="entry name" value="Signal recognition particle, SRP54 subunit, M-domain"/>
    <property type="match status" value="1"/>
</dbReference>
<proteinExistence type="inferred from homology"/>
<dbReference type="OrthoDB" id="10250817at2759"/>
<evidence type="ECO:0000256" key="4">
    <source>
        <dbReference type="ARBA" id="ARBA00022741"/>
    </source>
</evidence>
<dbReference type="Proteomes" id="UP000000600">
    <property type="component" value="Unassembled WGS sequence"/>
</dbReference>
<comment type="catalytic activity">
    <reaction evidence="11">
        <text>GTP + H2O = GDP + phosphate + H(+)</text>
        <dbReference type="Rhea" id="RHEA:19669"/>
        <dbReference type="ChEBI" id="CHEBI:15377"/>
        <dbReference type="ChEBI" id="CHEBI:15378"/>
        <dbReference type="ChEBI" id="CHEBI:37565"/>
        <dbReference type="ChEBI" id="CHEBI:43474"/>
        <dbReference type="ChEBI" id="CHEBI:58189"/>
        <dbReference type="EC" id="3.6.5.4"/>
    </reaction>
    <physiologicalReaction direction="left-to-right" evidence="11">
        <dbReference type="Rhea" id="RHEA:19670"/>
    </physiologicalReaction>
</comment>
<dbReference type="GO" id="GO:0006616">
    <property type="term" value="P:SRP-dependent cotranslational protein targeting to membrane, translocation"/>
    <property type="evidence" value="ECO:0000318"/>
    <property type="project" value="GO_Central"/>
</dbReference>
<evidence type="ECO:0000256" key="6">
    <source>
        <dbReference type="ARBA" id="ARBA00022884"/>
    </source>
</evidence>
<dbReference type="OMA" id="RIAKMWK"/>
<evidence type="ECO:0000256" key="2">
    <source>
        <dbReference type="ARBA" id="ARBA00005450"/>
    </source>
</evidence>
<evidence type="ECO:0000256" key="9">
    <source>
        <dbReference type="ARBA" id="ARBA00023274"/>
    </source>
</evidence>
<evidence type="ECO:0000256" key="1">
    <source>
        <dbReference type="ARBA" id="ARBA00004496"/>
    </source>
</evidence>
<dbReference type="Gene3D" id="1.20.120.140">
    <property type="entry name" value="Signal recognition particle SRP54, nucleotide-binding domain"/>
    <property type="match status" value="1"/>
</dbReference>
<dbReference type="FunFam" id="3.40.50.300:FF:000022">
    <property type="entry name" value="Signal recognition particle 54 kDa subunit"/>
    <property type="match status" value="1"/>
</dbReference>
<dbReference type="SUPFAM" id="SSF47446">
    <property type="entry name" value="Signal peptide-binding domain"/>
    <property type="match status" value="1"/>
</dbReference>
<keyword evidence="6" id="KW-0694">RNA-binding</keyword>
<organism evidence="13 14">
    <name type="scientific">Paramecium tetraurelia</name>
    <dbReference type="NCBI Taxonomy" id="5888"/>
    <lineage>
        <taxon>Eukaryota</taxon>
        <taxon>Sar</taxon>
        <taxon>Alveolata</taxon>
        <taxon>Ciliophora</taxon>
        <taxon>Intramacronucleata</taxon>
        <taxon>Oligohymenophorea</taxon>
        <taxon>Peniculida</taxon>
        <taxon>Parameciidae</taxon>
        <taxon>Paramecium</taxon>
    </lineage>
</organism>
<dbReference type="GeneID" id="5019236"/>